<dbReference type="Pfam" id="PF13205">
    <property type="entry name" value="Big_5"/>
    <property type="match status" value="1"/>
</dbReference>
<organism evidence="3 4">
    <name type="scientific">Raineya orbicola</name>
    <dbReference type="NCBI Taxonomy" id="2016530"/>
    <lineage>
        <taxon>Bacteria</taxon>
        <taxon>Pseudomonadati</taxon>
        <taxon>Bacteroidota</taxon>
        <taxon>Cytophagia</taxon>
        <taxon>Cytophagales</taxon>
        <taxon>Raineyaceae</taxon>
        <taxon>Raineya</taxon>
    </lineage>
</organism>
<dbReference type="EMBL" id="NKXO01000009">
    <property type="protein sequence ID" value="PKQ70228.1"/>
    <property type="molecule type" value="Genomic_DNA"/>
</dbReference>
<reference evidence="3 4" key="1">
    <citation type="submission" date="2017-06" db="EMBL/GenBank/DDBJ databases">
        <title>Raineya orbicola gen. nov., sp. nov. a slightly thermophilic bacterium of the phylum Bacteroidetes and the description of Raineyaceae fam. nov.</title>
        <authorList>
            <person name="Albuquerque L."/>
            <person name="Polonia A.R.M."/>
            <person name="Barroso C."/>
            <person name="Froufe H.J.C."/>
            <person name="Lage O."/>
            <person name="Lobo-Da-Cunha A."/>
            <person name="Egas C."/>
            <person name="Da Costa M.S."/>
        </authorList>
    </citation>
    <scope>NUCLEOTIDE SEQUENCE [LARGE SCALE GENOMIC DNA]</scope>
    <source>
        <strain evidence="3 4">SPSPC-11</strain>
    </source>
</reference>
<dbReference type="OrthoDB" id="9809989at2"/>
<dbReference type="RefSeq" id="WP_101358015.1">
    <property type="nucleotide sequence ID" value="NZ_NKXO01000009.1"/>
</dbReference>
<evidence type="ECO:0000313" key="4">
    <source>
        <dbReference type="Proteomes" id="UP000233387"/>
    </source>
</evidence>
<evidence type="ECO:0000259" key="2">
    <source>
        <dbReference type="Pfam" id="PF13205"/>
    </source>
</evidence>
<keyword evidence="4" id="KW-1185">Reference proteome</keyword>
<proteinExistence type="predicted"/>
<evidence type="ECO:0000256" key="1">
    <source>
        <dbReference type="ARBA" id="ARBA00022729"/>
    </source>
</evidence>
<comment type="caution">
    <text evidence="3">The sequence shown here is derived from an EMBL/GenBank/DDBJ whole genome shotgun (WGS) entry which is preliminary data.</text>
</comment>
<evidence type="ECO:0000313" key="3">
    <source>
        <dbReference type="EMBL" id="PKQ70228.1"/>
    </source>
</evidence>
<protein>
    <submittedName>
        <fullName evidence="3">Bacterial Ig-like domain</fullName>
    </submittedName>
</protein>
<name>A0A2N3IIZ6_9BACT</name>
<dbReference type="AlphaFoldDB" id="A0A2N3IIZ6"/>
<sequence length="548" mass="63381">MLFTESFLLRYFYWSLFLGIFGACANPRPITGGAKDTIPPKITKQIPLNKTLNFNSRTIILEFDERIKTNNLQQELLITPSIKGSFKVREFKKAVVLEFQEPFEPNTTYTLNFRKGIQDLNEGNVPPNFQMVFSTGDKLDSLEIRGKATYLLTGTPAAECVVWLAPAKDTLKVEKHLPYYLGKSDKEGVFRLQNLKAGTYKLYVFSDKNNNNRLNPEQEAVGFLEQNIILKDKNADSLNLMLALSDKKPPRFLKMRPSNTQTDKTILDFSKPLQKIRLQSIHKLAYQINEGGKEVALFNISQFYDTLQVNLQAIDSLGNVLDTTAKVIFLKELRSGKSKKEPLKFQIKNVSQGEGILQNFHLEIVFNKPILQIDTAKIYFYKDSDSLQKIPLLAKDYEWNEYQNILSIRKKIEFQEKLRLQIDSAAFESCEKELNRATKENFVLKQANRFATLKLNLKTQEPNFILELLDEKKQVLRSIAKEKIYENKIIWEYLPAGTYLVRVILDKNKNGRWDKGDYEKGILPEKVIFLPKAIPLRENWEITEEFSF</sequence>
<dbReference type="Proteomes" id="UP000233387">
    <property type="component" value="Unassembled WGS sequence"/>
</dbReference>
<feature type="domain" description="SbsA Ig-like" evidence="2">
    <location>
        <begin position="36"/>
        <end position="135"/>
    </location>
</feature>
<dbReference type="InterPro" id="IPR032812">
    <property type="entry name" value="SbsA_Ig"/>
</dbReference>
<gene>
    <name evidence="3" type="ORF">Rain11_0749</name>
</gene>
<accession>A0A2N3IIZ6</accession>
<keyword evidence="1" id="KW-0732">Signal</keyword>